<evidence type="ECO:0000313" key="2">
    <source>
        <dbReference type="Proteomes" id="UP000299102"/>
    </source>
</evidence>
<sequence length="122" mass="13928">MFDLFEKSIDARSKFDPKPTSIGNVSPQIRRVNQRFIDAEKRNELLPEKNLRNVDSSDSAFDNDSGSDLVFGSIQNVRNSPAAPPLWTYDENRHILCRPMTSSAMIPNSAQFWFPIPKRCII</sequence>
<keyword evidence="2" id="KW-1185">Reference proteome</keyword>
<protein>
    <submittedName>
        <fullName evidence="1">Uncharacterized protein</fullName>
    </submittedName>
</protein>
<name>A0A4C1XR24_EUMVA</name>
<gene>
    <name evidence="1" type="ORF">EVAR_46137_1</name>
</gene>
<comment type="caution">
    <text evidence="1">The sequence shown here is derived from an EMBL/GenBank/DDBJ whole genome shotgun (WGS) entry which is preliminary data.</text>
</comment>
<organism evidence="1 2">
    <name type="scientific">Eumeta variegata</name>
    <name type="common">Bagworm moth</name>
    <name type="synonym">Eumeta japonica</name>
    <dbReference type="NCBI Taxonomy" id="151549"/>
    <lineage>
        <taxon>Eukaryota</taxon>
        <taxon>Metazoa</taxon>
        <taxon>Ecdysozoa</taxon>
        <taxon>Arthropoda</taxon>
        <taxon>Hexapoda</taxon>
        <taxon>Insecta</taxon>
        <taxon>Pterygota</taxon>
        <taxon>Neoptera</taxon>
        <taxon>Endopterygota</taxon>
        <taxon>Lepidoptera</taxon>
        <taxon>Glossata</taxon>
        <taxon>Ditrysia</taxon>
        <taxon>Tineoidea</taxon>
        <taxon>Psychidae</taxon>
        <taxon>Oiketicinae</taxon>
        <taxon>Eumeta</taxon>
    </lineage>
</organism>
<dbReference type="Proteomes" id="UP000299102">
    <property type="component" value="Unassembled WGS sequence"/>
</dbReference>
<dbReference type="EMBL" id="BGZK01000933">
    <property type="protein sequence ID" value="GBP65610.1"/>
    <property type="molecule type" value="Genomic_DNA"/>
</dbReference>
<evidence type="ECO:0000313" key="1">
    <source>
        <dbReference type="EMBL" id="GBP65610.1"/>
    </source>
</evidence>
<dbReference type="AlphaFoldDB" id="A0A4C1XR24"/>
<proteinExistence type="predicted"/>
<accession>A0A4C1XR24</accession>
<reference evidence="1 2" key="1">
    <citation type="journal article" date="2019" name="Commun. Biol.">
        <title>The bagworm genome reveals a unique fibroin gene that provides high tensile strength.</title>
        <authorList>
            <person name="Kono N."/>
            <person name="Nakamura H."/>
            <person name="Ohtoshi R."/>
            <person name="Tomita M."/>
            <person name="Numata K."/>
            <person name="Arakawa K."/>
        </authorList>
    </citation>
    <scope>NUCLEOTIDE SEQUENCE [LARGE SCALE GENOMIC DNA]</scope>
</reference>